<dbReference type="AlphaFoldDB" id="E0RPT2"/>
<dbReference type="InterPro" id="IPR029753">
    <property type="entry name" value="D-isomer_DH_CS"/>
</dbReference>
<dbReference type="FunFam" id="3.40.50.720:FF:000203">
    <property type="entry name" value="D-3-phosphoglycerate dehydrogenase (SerA)"/>
    <property type="match status" value="1"/>
</dbReference>
<dbReference type="GO" id="GO:0051287">
    <property type="term" value="F:NAD binding"/>
    <property type="evidence" value="ECO:0007669"/>
    <property type="project" value="InterPro"/>
</dbReference>
<accession>E0RPT2</accession>
<dbReference type="PaxDb" id="665571-STHERM_c04240"/>
<dbReference type="PANTHER" id="PTHR42789">
    <property type="entry name" value="D-ISOMER SPECIFIC 2-HYDROXYACID DEHYDROGENASE FAMILY PROTEIN (AFU_ORTHOLOGUE AFUA_6G10090)"/>
    <property type="match status" value="1"/>
</dbReference>
<reference evidence="7 8" key="2">
    <citation type="journal article" date="2010" name="J. Bacteriol.">
        <title>Genome sequence of the polysaccharide-degrading, thermophilic anaerobe Spirochaeta thermophila DSM 6192.</title>
        <authorList>
            <person name="Angelov A."/>
            <person name="Liebl S."/>
            <person name="Ballschmiter M."/>
            <person name="Bomeke M."/>
            <person name="Lehmann R."/>
            <person name="Liesegang H."/>
            <person name="Daniel R."/>
            <person name="Liebl W."/>
        </authorList>
    </citation>
    <scope>NUCLEOTIDE SEQUENCE [LARGE SCALE GENOMIC DNA]</scope>
    <source>
        <strain evidence="8">ATCC 49972 / DSM 6192 / RI 19.B1</strain>
    </source>
</reference>
<dbReference type="Gene3D" id="3.40.50.720">
    <property type="entry name" value="NAD(P)-binding Rossmann-like Domain"/>
    <property type="match status" value="2"/>
</dbReference>
<sequence>MNPYRIVVADDRFNGNYEQEREALSGLEYEFVVCREDMPPQEFLSIAQEADALLVNLRPIPEETISHLRRCRIISRYGIGVDNVDVEAATAAGIWVSNVPDYGIEEVSDHAAALLLACARLIMVKDRGIRVGKWNHTAGLKAFRLHGKVLGIVGYGRIARAFHRKMKGFGFARTLVYDPYIPSEEISRAGGEAADLFTLLREADYISIHAPLTKETRHLIGEREIGMMKPTAVIVNTSRGAIIDQQALQRALEEHRILGAGLDVFEEEPLPKDSPLRDLENVVLSDHSAYYSEESLVDLKRKAALNVKETLLKGRPLYPVNNPGS</sequence>
<dbReference type="SUPFAM" id="SSF52283">
    <property type="entry name" value="Formate/glycerate dehydrogenase catalytic domain-like"/>
    <property type="match status" value="1"/>
</dbReference>
<reference key="1">
    <citation type="submission" date="2009-08" db="EMBL/GenBank/DDBJ databases">
        <title>The genome sequence of Spirochaeta thermophila DSM6192.</title>
        <authorList>
            <person name="Angelov A."/>
            <person name="Mientus M."/>
            <person name="Wittenberg S."/>
            <person name="Lehmann R."/>
            <person name="Liesegang H."/>
            <person name="Daniel R."/>
            <person name="Liebl W."/>
        </authorList>
    </citation>
    <scope>NUCLEOTIDE SEQUENCE</scope>
    <source>
        <strain>DSM 6192</strain>
    </source>
</reference>
<evidence type="ECO:0000256" key="4">
    <source>
        <dbReference type="RuleBase" id="RU003719"/>
    </source>
</evidence>
<evidence type="ECO:0000259" key="5">
    <source>
        <dbReference type="Pfam" id="PF00389"/>
    </source>
</evidence>
<protein>
    <recommendedName>
        <fullName evidence="9">D-isomer specific 2-hydroxyacid dehydrogenase NAD-binding protein</fullName>
    </recommendedName>
</protein>
<feature type="domain" description="D-isomer specific 2-hydroxyacid dehydrogenase NAD-binding" evidence="6">
    <location>
        <begin position="113"/>
        <end position="289"/>
    </location>
</feature>
<dbReference type="InterPro" id="IPR036291">
    <property type="entry name" value="NAD(P)-bd_dom_sf"/>
</dbReference>
<dbReference type="PROSITE" id="PS00671">
    <property type="entry name" value="D_2_HYDROXYACID_DH_3"/>
    <property type="match status" value="1"/>
</dbReference>
<dbReference type="KEGG" id="sta:STHERM_c04240"/>
<dbReference type="PANTHER" id="PTHR42789:SF1">
    <property type="entry name" value="D-ISOMER SPECIFIC 2-HYDROXYACID DEHYDROGENASE FAMILY PROTEIN (AFU_ORTHOLOGUE AFUA_6G10090)"/>
    <property type="match status" value="1"/>
</dbReference>
<evidence type="ECO:0000313" key="8">
    <source>
        <dbReference type="Proteomes" id="UP000001296"/>
    </source>
</evidence>
<dbReference type="EMBL" id="CP001698">
    <property type="protein sequence ID" value="ADN01396.1"/>
    <property type="molecule type" value="Genomic_DNA"/>
</dbReference>
<organism evidence="7 8">
    <name type="scientific">Winmispira thermophila (strain ATCC 49972 / DSM 6192 / RI 19.B1)</name>
    <name type="common">Spirochaeta thermophila</name>
    <dbReference type="NCBI Taxonomy" id="665571"/>
    <lineage>
        <taxon>Bacteria</taxon>
        <taxon>Pseudomonadati</taxon>
        <taxon>Spirochaetota</taxon>
        <taxon>Spirochaetia</taxon>
        <taxon>Winmispirales</taxon>
        <taxon>Winmispiraceae</taxon>
        <taxon>Winmispira</taxon>
    </lineage>
</organism>
<keyword evidence="3" id="KW-0520">NAD</keyword>
<dbReference type="SUPFAM" id="SSF51735">
    <property type="entry name" value="NAD(P)-binding Rossmann-fold domains"/>
    <property type="match status" value="1"/>
</dbReference>
<dbReference type="InterPro" id="IPR050857">
    <property type="entry name" value="D-2-hydroxyacid_DH"/>
</dbReference>
<dbReference type="eggNOG" id="COG1052">
    <property type="taxonomic scope" value="Bacteria"/>
</dbReference>
<comment type="similarity">
    <text evidence="1 4">Belongs to the D-isomer specific 2-hydroxyacid dehydrogenase family.</text>
</comment>
<dbReference type="RefSeq" id="WP_013313237.1">
    <property type="nucleotide sequence ID" value="NC_014484.1"/>
</dbReference>
<dbReference type="InterPro" id="IPR006140">
    <property type="entry name" value="D-isomer_DH_NAD-bd"/>
</dbReference>
<dbReference type="Pfam" id="PF00389">
    <property type="entry name" value="2-Hacid_dh"/>
    <property type="match status" value="1"/>
</dbReference>
<proteinExistence type="inferred from homology"/>
<dbReference type="Proteomes" id="UP000001296">
    <property type="component" value="Chromosome"/>
</dbReference>
<name>E0RPT2_WINT6</name>
<evidence type="ECO:0000256" key="3">
    <source>
        <dbReference type="ARBA" id="ARBA00023027"/>
    </source>
</evidence>
<evidence type="ECO:0000259" key="6">
    <source>
        <dbReference type="Pfam" id="PF02826"/>
    </source>
</evidence>
<dbReference type="InterPro" id="IPR043322">
    <property type="entry name" value="CtBP"/>
</dbReference>
<dbReference type="Pfam" id="PF02826">
    <property type="entry name" value="2-Hacid_dh_C"/>
    <property type="match status" value="1"/>
</dbReference>
<dbReference type="CDD" id="cd05299">
    <property type="entry name" value="CtBP_dh"/>
    <property type="match status" value="1"/>
</dbReference>
<keyword evidence="2 4" id="KW-0560">Oxidoreductase</keyword>
<evidence type="ECO:0000256" key="1">
    <source>
        <dbReference type="ARBA" id="ARBA00005854"/>
    </source>
</evidence>
<dbReference type="GO" id="GO:0016616">
    <property type="term" value="F:oxidoreductase activity, acting on the CH-OH group of donors, NAD or NADP as acceptor"/>
    <property type="evidence" value="ECO:0007669"/>
    <property type="project" value="InterPro"/>
</dbReference>
<dbReference type="InterPro" id="IPR006139">
    <property type="entry name" value="D-isomer_2_OHA_DH_cat_dom"/>
</dbReference>
<evidence type="ECO:0000256" key="2">
    <source>
        <dbReference type="ARBA" id="ARBA00023002"/>
    </source>
</evidence>
<dbReference type="HOGENOM" id="CLU_019796_1_3_12"/>
<gene>
    <name evidence="7" type="ordered locus">STHERM_c04240</name>
</gene>
<evidence type="ECO:0000313" key="7">
    <source>
        <dbReference type="EMBL" id="ADN01396.1"/>
    </source>
</evidence>
<dbReference type="GO" id="GO:0003714">
    <property type="term" value="F:transcription corepressor activity"/>
    <property type="evidence" value="ECO:0007669"/>
    <property type="project" value="InterPro"/>
</dbReference>
<evidence type="ECO:0008006" key="9">
    <source>
        <dbReference type="Google" id="ProtNLM"/>
    </source>
</evidence>
<feature type="domain" description="D-isomer specific 2-hydroxyacid dehydrogenase catalytic" evidence="5">
    <location>
        <begin position="22"/>
        <end position="321"/>
    </location>
</feature>